<dbReference type="Gene3D" id="3.10.20.90">
    <property type="entry name" value="Phosphatidylinositol 3-kinase Catalytic Subunit, Chain A, domain 1"/>
    <property type="match status" value="1"/>
</dbReference>
<dbReference type="Gene3D" id="3.90.70.10">
    <property type="entry name" value="Cysteine proteinases"/>
    <property type="match status" value="1"/>
</dbReference>
<evidence type="ECO:0000313" key="10">
    <source>
        <dbReference type="Proteomes" id="UP000799757"/>
    </source>
</evidence>
<keyword evidence="4" id="KW-0833">Ubl conjugation pathway</keyword>
<dbReference type="PANTHER" id="PTHR43215">
    <property type="entry name" value="RADIAL SPOKE HEAD 1 HOMOLOG"/>
    <property type="match status" value="1"/>
</dbReference>
<dbReference type="InterPro" id="IPR002083">
    <property type="entry name" value="MATH/TRAF_dom"/>
</dbReference>
<feature type="compositionally biased region" description="Polar residues" evidence="6">
    <location>
        <begin position="1038"/>
        <end position="1048"/>
    </location>
</feature>
<dbReference type="PROSITE" id="PS50144">
    <property type="entry name" value="MATH"/>
    <property type="match status" value="1"/>
</dbReference>
<sequence length="1484" mass="164201">MSVANVEQAPSLLFGQPPSSPGFSSPQSPNHHNHHHHHHHSQTPVSSPPPPPAEDVDMSTSTPTLPPAGQRHDREDALMQDDDTLTNGHMEAEPSSTASQDSSASNVAVEVAAVDEDAMDTTPDNSQGLVLPNGSADPQEAAGITPSSPPPNGVAQEEPGTIDPPPAAVADAADTADAAATPPENAPQPQDAPPIEPPPPVNPDAPPPPPPAEPVDTDSSDDDDGTQPWHPIVEDTSSPDEEELKEIEAGAEVNALDHEYWEKKAFLPLDDPEFTAAVSGRIEWSIDNYNGTKEKPNKEIVMKSEPVNIGGYEWQIKFYPKGNDSDYLSVYVECLSVNDKKEKKEETQPSEAMPKEDEEMATGDEGAASTAAPLAQPAPEEPHEPQHTPLPLLDSKTLPKRKSVAAQVSVVLYNPTEPRVNYSRTCLHRFCAGSPDWGWTRYHGPSYDIPHRTRGQRQALLRDDKLAFTGYIRIVNDETNNLWEHNSRDNPWDSFAMTGLQSMTLGEGTGPSVPGGNIISAIASWMLFKPIRNFLYSFTVPDPEKEPFVRPKPLIGALQKVLFMLRTQVEPGAGSVALDDILEALEWYGIHERLDKLDVIEVWEYLRMKIEDELRDTPYADVFESLCGTKRNYTIGTPSYRAPVLGVSTMQEAVNKAPDLTMPGQPLPQLLTIELERQEFDVATRSYVKLLNKVSLDDHIKVRETPYTLYGFVVHKQTLQSYVYHPVLRPEGPGSKWYSYSDGKEDYMVKCLTKRQAIDMHEGKPGTEKITGNDPVAYIVMYVRDDVAESAFNAQAESEQWDVPEWVRIDVAKQQSINNPSPVPPIEDPTPDAEKEAKPAEEPVPPKMHDFQVIDSRVFAEHEGPGTFDAYDSKWQSGNSDLVYSVQLATTDGCKEIREKLATVVKDIKDPRQIKFWFLDPIRGSFGRPNLLGTGKIEYSSGSMDHYADPSKEWSLQDSPSWTSYRIWIHVLDLADVRELPKAPEPVQEPEPVAPVSEAPINVDSSVAEISPPTQPEAEPQSEDTPMSDPDEPAPVQSEPQIDVQSEAQPEIQMEVQPEVQPEAQPEAQLEAQPEAQSEAQSEAQPEAQQETQPEAQLELQPEAQLELQPEEAQPQAPLADPEQADTAMEVEVEEAVEPTPAPDSLAIDVIIPDQLPGTDIDMGGTQENILPPPPPPPTDLQTEPAPPPAEPAQTEEIQEIPPPPPPDEIYFFLKFFNPEGQTLEPRGSHIALKSERVDVKILSILGLSSDQKVELHEEDELTTTHPIRNRRSFAQNDLHNTTIIIASLPIAEEQRNDLATRALFADPQAFLGFRAHSRNFPARLTGHFTYNYFSSQYYKGEIKNGHRHGHGTRIYHSGATYEGSFRLSQRHGHGLYTFQNGDTYDGDWIANQQHGSGTFVEASTGNTYVGGWKNDKKFGEGVTHWKNAQETERLCRICWEESADAAFYDCGHVVACLSCARRVEACPVCRKRVLAAMKLFYVA</sequence>
<dbReference type="PROSITE" id="PS50089">
    <property type="entry name" value="ZF_RING_2"/>
    <property type="match status" value="1"/>
</dbReference>
<feature type="compositionally biased region" description="Basic and acidic residues" evidence="6">
    <location>
        <begin position="832"/>
        <end position="841"/>
    </location>
</feature>
<evidence type="ECO:0000256" key="4">
    <source>
        <dbReference type="ARBA" id="ARBA00022786"/>
    </source>
</evidence>
<feature type="compositionally biased region" description="Low complexity" evidence="6">
    <location>
        <begin position="1049"/>
        <end position="1128"/>
    </location>
</feature>
<keyword evidence="3" id="KW-0677">Repeat</keyword>
<reference evidence="9" key="1">
    <citation type="journal article" date="2020" name="Stud. Mycol.">
        <title>101 Dothideomycetes genomes: a test case for predicting lifestyles and emergence of pathogens.</title>
        <authorList>
            <person name="Haridas S."/>
            <person name="Albert R."/>
            <person name="Binder M."/>
            <person name="Bloem J."/>
            <person name="Labutti K."/>
            <person name="Salamov A."/>
            <person name="Andreopoulos B."/>
            <person name="Baker S."/>
            <person name="Barry K."/>
            <person name="Bills G."/>
            <person name="Bluhm B."/>
            <person name="Cannon C."/>
            <person name="Castanera R."/>
            <person name="Culley D."/>
            <person name="Daum C."/>
            <person name="Ezra D."/>
            <person name="Gonzalez J."/>
            <person name="Henrissat B."/>
            <person name="Kuo A."/>
            <person name="Liang C."/>
            <person name="Lipzen A."/>
            <person name="Lutzoni F."/>
            <person name="Magnuson J."/>
            <person name="Mondo S."/>
            <person name="Nolan M."/>
            <person name="Ohm R."/>
            <person name="Pangilinan J."/>
            <person name="Park H.-J."/>
            <person name="Ramirez L."/>
            <person name="Alfaro M."/>
            <person name="Sun H."/>
            <person name="Tritt A."/>
            <person name="Yoshinaga Y."/>
            <person name="Zwiers L.-H."/>
            <person name="Turgeon B."/>
            <person name="Goodwin S."/>
            <person name="Spatafora J."/>
            <person name="Crous P."/>
            <person name="Grigoriev I."/>
        </authorList>
    </citation>
    <scope>NUCLEOTIDE SEQUENCE</scope>
    <source>
        <strain evidence="9">CBS 109.77</strain>
    </source>
</reference>
<feature type="region of interest" description="Disordered" evidence="6">
    <location>
        <begin position="339"/>
        <end position="395"/>
    </location>
</feature>
<dbReference type="InterPro" id="IPR013083">
    <property type="entry name" value="Znf_RING/FYVE/PHD"/>
</dbReference>
<feature type="domain" description="MATH" evidence="8">
    <location>
        <begin position="279"/>
        <end position="472"/>
    </location>
</feature>
<name>A0A6A6XGV9_9PLEO</name>
<feature type="compositionally biased region" description="Low complexity" evidence="6">
    <location>
        <begin position="14"/>
        <end position="30"/>
    </location>
</feature>
<keyword evidence="5" id="KW-0863">Zinc-finger</keyword>
<dbReference type="Proteomes" id="UP000799757">
    <property type="component" value="Unassembled WGS sequence"/>
</dbReference>
<dbReference type="Pfam" id="PF12436">
    <property type="entry name" value="USP7_ICP0_bdg"/>
    <property type="match status" value="1"/>
</dbReference>
<dbReference type="GO" id="GO:0008270">
    <property type="term" value="F:zinc ion binding"/>
    <property type="evidence" value="ECO:0007669"/>
    <property type="project" value="UniProtKB-KW"/>
</dbReference>
<feature type="region of interest" description="Disordered" evidence="6">
    <location>
        <begin position="1007"/>
        <end position="1205"/>
    </location>
</feature>
<dbReference type="PANTHER" id="PTHR43215:SF14">
    <property type="entry name" value="RADIAL SPOKE HEAD 1 HOMOLOG"/>
    <property type="match status" value="1"/>
</dbReference>
<feature type="compositionally biased region" description="Low complexity" evidence="6">
    <location>
        <begin position="367"/>
        <end position="378"/>
    </location>
</feature>
<dbReference type="EMBL" id="MU001852">
    <property type="protein sequence ID" value="KAF2795642.1"/>
    <property type="molecule type" value="Genomic_DNA"/>
</dbReference>
<dbReference type="SMART" id="SM00184">
    <property type="entry name" value="RING"/>
    <property type="match status" value="1"/>
</dbReference>
<evidence type="ECO:0000256" key="3">
    <source>
        <dbReference type="ARBA" id="ARBA00022737"/>
    </source>
</evidence>
<dbReference type="InterPro" id="IPR024729">
    <property type="entry name" value="USP7_ICP0-binding_dom"/>
</dbReference>
<dbReference type="InterPro" id="IPR003409">
    <property type="entry name" value="MORN"/>
</dbReference>
<evidence type="ECO:0000259" key="7">
    <source>
        <dbReference type="PROSITE" id="PS50089"/>
    </source>
</evidence>
<dbReference type="Gene3D" id="3.30.40.10">
    <property type="entry name" value="Zinc/RING finger domain, C3HC4 (zinc finger)"/>
    <property type="match status" value="1"/>
</dbReference>
<evidence type="ECO:0000313" key="9">
    <source>
        <dbReference type="EMBL" id="KAF2795642.1"/>
    </source>
</evidence>
<evidence type="ECO:0008006" key="11">
    <source>
        <dbReference type="Google" id="ProtNLM"/>
    </source>
</evidence>
<dbReference type="Gene3D" id="2.60.210.10">
    <property type="entry name" value="Apoptosis, Tumor Necrosis Factor Receptor Associated Protein 2, Chain A"/>
    <property type="match status" value="1"/>
</dbReference>
<dbReference type="OrthoDB" id="294378at2759"/>
<dbReference type="GO" id="GO:0140096">
    <property type="term" value="F:catalytic activity, acting on a protein"/>
    <property type="evidence" value="ECO:0007669"/>
    <property type="project" value="UniProtKB-ARBA"/>
</dbReference>
<feature type="compositionally biased region" description="Low complexity" evidence="6">
    <location>
        <begin position="168"/>
        <end position="183"/>
    </location>
</feature>
<feature type="compositionally biased region" description="Pro residues" evidence="6">
    <location>
        <begin position="1171"/>
        <end position="1191"/>
    </location>
</feature>
<feature type="compositionally biased region" description="Low complexity" evidence="6">
    <location>
        <begin position="93"/>
        <end position="112"/>
    </location>
</feature>
<keyword evidence="5" id="KW-0862">Zinc</keyword>
<comment type="subcellular location">
    <subcellularLocation>
        <location evidence="1">Cytoplasm</location>
    </subcellularLocation>
</comment>
<feature type="region of interest" description="Disordered" evidence="6">
    <location>
        <begin position="1"/>
        <end position="244"/>
    </location>
</feature>
<feature type="domain" description="RING-type" evidence="7">
    <location>
        <begin position="1436"/>
        <end position="1471"/>
    </location>
</feature>
<keyword evidence="10" id="KW-1185">Reference proteome</keyword>
<keyword evidence="5" id="KW-0479">Metal-binding</keyword>
<dbReference type="Pfam" id="PF02493">
    <property type="entry name" value="MORN"/>
    <property type="match status" value="4"/>
</dbReference>
<evidence type="ECO:0000259" key="8">
    <source>
        <dbReference type="PROSITE" id="PS50144"/>
    </source>
</evidence>
<dbReference type="Pfam" id="PF13920">
    <property type="entry name" value="zf-C3HC4_3"/>
    <property type="match status" value="1"/>
</dbReference>
<evidence type="ECO:0000256" key="1">
    <source>
        <dbReference type="ARBA" id="ARBA00004496"/>
    </source>
</evidence>
<dbReference type="Pfam" id="PF22486">
    <property type="entry name" value="MATH_2"/>
    <property type="match status" value="1"/>
</dbReference>
<accession>A0A6A6XGV9</accession>
<organism evidence="9 10">
    <name type="scientific">Melanomma pulvis-pyrius CBS 109.77</name>
    <dbReference type="NCBI Taxonomy" id="1314802"/>
    <lineage>
        <taxon>Eukaryota</taxon>
        <taxon>Fungi</taxon>
        <taxon>Dikarya</taxon>
        <taxon>Ascomycota</taxon>
        <taxon>Pezizomycotina</taxon>
        <taxon>Dothideomycetes</taxon>
        <taxon>Pleosporomycetidae</taxon>
        <taxon>Pleosporales</taxon>
        <taxon>Melanommataceae</taxon>
        <taxon>Melanomma</taxon>
    </lineage>
</organism>
<feature type="compositionally biased region" description="Acidic residues" evidence="6">
    <location>
        <begin position="215"/>
        <end position="225"/>
    </location>
</feature>
<keyword evidence="2" id="KW-0963">Cytoplasm</keyword>
<dbReference type="SUPFAM" id="SSF54001">
    <property type="entry name" value="Cysteine proteinases"/>
    <property type="match status" value="1"/>
</dbReference>
<dbReference type="SUPFAM" id="SSF82185">
    <property type="entry name" value="Histone H3 K4-specific methyltransferase SET7/9 N-terminal domain"/>
    <property type="match status" value="1"/>
</dbReference>
<evidence type="ECO:0000256" key="6">
    <source>
        <dbReference type="SAM" id="MobiDB-lite"/>
    </source>
</evidence>
<feature type="compositionally biased region" description="Pro residues" evidence="6">
    <location>
        <begin position="184"/>
        <end position="213"/>
    </location>
</feature>
<dbReference type="SUPFAM" id="SSF49599">
    <property type="entry name" value="TRAF domain-like"/>
    <property type="match status" value="1"/>
</dbReference>
<dbReference type="InterPro" id="IPR008974">
    <property type="entry name" value="TRAF-like"/>
</dbReference>
<proteinExistence type="predicted"/>
<dbReference type="InterPro" id="IPR038765">
    <property type="entry name" value="Papain-like_cys_pep_sf"/>
</dbReference>
<evidence type="ECO:0000256" key="5">
    <source>
        <dbReference type="PROSITE-ProRule" id="PRU00175"/>
    </source>
</evidence>
<evidence type="ECO:0000256" key="2">
    <source>
        <dbReference type="ARBA" id="ARBA00022490"/>
    </source>
</evidence>
<gene>
    <name evidence="9" type="ORF">K505DRAFT_359983</name>
</gene>
<feature type="compositionally biased region" description="Basic residues" evidence="6">
    <location>
        <begin position="31"/>
        <end position="41"/>
    </location>
</feature>
<dbReference type="InterPro" id="IPR001841">
    <property type="entry name" value="Znf_RING"/>
</dbReference>
<dbReference type="SMART" id="SM00698">
    <property type="entry name" value="MORN"/>
    <property type="match status" value="4"/>
</dbReference>
<protein>
    <recommendedName>
        <fullName evidence="11">MATH and UCH domain-containing protein</fullName>
    </recommendedName>
</protein>
<dbReference type="SUPFAM" id="SSF57850">
    <property type="entry name" value="RING/U-box"/>
    <property type="match status" value="1"/>
</dbReference>
<dbReference type="Gene3D" id="2.20.110.10">
    <property type="entry name" value="Histone H3 K4-specific methyltransferase SET7/9 N-terminal domain"/>
    <property type="match status" value="1"/>
</dbReference>
<feature type="region of interest" description="Disordered" evidence="6">
    <location>
        <begin position="816"/>
        <end position="847"/>
    </location>
</feature>
<dbReference type="GO" id="GO:0005737">
    <property type="term" value="C:cytoplasm"/>
    <property type="evidence" value="ECO:0007669"/>
    <property type="project" value="UniProtKB-SubCell"/>
</dbReference>